<dbReference type="Gene3D" id="3.90.1150.10">
    <property type="entry name" value="Aspartate Aminotransferase, domain 1"/>
    <property type="match status" value="1"/>
</dbReference>
<comment type="cofactor">
    <cofactor evidence="1 9">
        <name>pyridoxal 5'-phosphate</name>
        <dbReference type="ChEBI" id="CHEBI:597326"/>
    </cofactor>
</comment>
<comment type="pathway">
    <text evidence="5">Amino-acid biosynthesis; L-methionine biosynthesis via de novo pathway; L-homocysteine from L-cystathionine: step 1/1.</text>
</comment>
<keyword evidence="4" id="KW-0456">Lyase</keyword>
<dbReference type="InterPro" id="IPR015424">
    <property type="entry name" value="PyrdxlP-dep_Trfase"/>
</dbReference>
<evidence type="ECO:0000256" key="5">
    <source>
        <dbReference type="ARBA" id="ARBA00046315"/>
    </source>
</evidence>
<dbReference type="PANTHER" id="PTHR43500:SF1">
    <property type="entry name" value="CYSTATHIONINE BETA-LYASE-RELATED"/>
    <property type="match status" value="1"/>
</dbReference>
<dbReference type="SUPFAM" id="SSF53383">
    <property type="entry name" value="PLP-dependent transferases"/>
    <property type="match status" value="1"/>
</dbReference>
<dbReference type="PANTHER" id="PTHR43500">
    <property type="entry name" value="CYSTATHIONINE BETA-LYASE-RELATED"/>
    <property type="match status" value="1"/>
</dbReference>
<keyword evidence="11" id="KW-1185">Reference proteome</keyword>
<dbReference type="STRING" id="1266660.A0A1G4J8G2"/>
<evidence type="ECO:0000256" key="9">
    <source>
        <dbReference type="RuleBase" id="RU362118"/>
    </source>
</evidence>
<dbReference type="EMBL" id="LT598454">
    <property type="protein sequence ID" value="SCU86218.1"/>
    <property type="molecule type" value="Genomic_DNA"/>
</dbReference>
<dbReference type="InterPro" id="IPR000277">
    <property type="entry name" value="Cys/Met-Metab_PyrdxlP-dep_enz"/>
</dbReference>
<protein>
    <submittedName>
        <fullName evidence="10">LADA_0D13102g1_1</fullName>
    </submittedName>
</protein>
<evidence type="ECO:0000256" key="2">
    <source>
        <dbReference type="ARBA" id="ARBA00009077"/>
    </source>
</evidence>
<organism evidence="10 11">
    <name type="scientific">Lachancea dasiensis</name>
    <dbReference type="NCBI Taxonomy" id="1072105"/>
    <lineage>
        <taxon>Eukaryota</taxon>
        <taxon>Fungi</taxon>
        <taxon>Dikarya</taxon>
        <taxon>Ascomycota</taxon>
        <taxon>Saccharomycotina</taxon>
        <taxon>Saccharomycetes</taxon>
        <taxon>Saccharomycetales</taxon>
        <taxon>Saccharomycetaceae</taxon>
        <taxon>Lachancea</taxon>
    </lineage>
</organism>
<proteinExistence type="inferred from homology"/>
<feature type="modified residue" description="N6-(pyridoxal phosphate)lysine" evidence="8">
    <location>
        <position position="208"/>
    </location>
</feature>
<sequence>MGGEDISSLGITTQLTLLGRDTDEQYGFVNPPLYKGSTVIQKTVHELENNGGRYIYGTIGTPTIENLEKAWTQLTGASGTVLSPSGLGSIALVLMSLVRAGDHILISDSVYQPTRELCDGLLAKFNVVTEYYDPSIGSNIEKLIKSSTSVIFLESPGSQTMELQDIPAITKVARKRGVKTVLDNTWATPLFFKAHAHGIDVSIESGTKYLGGHSDLLIGLASATAECFPLLRATYDAISMVPSAEDCLGALKGLRTLHLRLKEAEKKALALAKWLQERPEVLKVLHPALKDCPGHDHWVKNYEGSSGVFSVVLQDGYTKESFVHMLEGTKIFRLGFSWGGYESLITPVNPVEYRSATTWGHKGFTMRLQVGLEDLSDLKRDLTLGFEYLTGHSKPRL</sequence>
<dbReference type="GO" id="GO:0019450">
    <property type="term" value="P:L-cysteine catabolic process to pyruvate"/>
    <property type="evidence" value="ECO:0007669"/>
    <property type="project" value="EnsemblFungi"/>
</dbReference>
<evidence type="ECO:0000256" key="7">
    <source>
        <dbReference type="ARBA" id="ARBA00047625"/>
    </source>
</evidence>
<evidence type="ECO:0000256" key="8">
    <source>
        <dbReference type="PIRSR" id="PIRSR001434-2"/>
    </source>
</evidence>
<dbReference type="GO" id="GO:0019346">
    <property type="term" value="P:transsulfuration"/>
    <property type="evidence" value="ECO:0007669"/>
    <property type="project" value="InterPro"/>
</dbReference>
<gene>
    <name evidence="10" type="ORF">LADA_0D13102G</name>
</gene>
<evidence type="ECO:0000256" key="1">
    <source>
        <dbReference type="ARBA" id="ARBA00001933"/>
    </source>
</evidence>
<evidence type="ECO:0000256" key="3">
    <source>
        <dbReference type="ARBA" id="ARBA00022898"/>
    </source>
</evidence>
<dbReference type="Proteomes" id="UP000190274">
    <property type="component" value="Chromosome D"/>
</dbReference>
<reference evidence="10 11" key="1">
    <citation type="submission" date="2016-03" db="EMBL/GenBank/DDBJ databases">
        <authorList>
            <person name="Devillers H."/>
        </authorList>
    </citation>
    <scope>NUCLEOTIDE SEQUENCE [LARGE SCALE GENOMIC DNA]</scope>
    <source>
        <strain evidence="10">CBS 10888</strain>
    </source>
</reference>
<evidence type="ECO:0000313" key="11">
    <source>
        <dbReference type="Proteomes" id="UP000190274"/>
    </source>
</evidence>
<dbReference type="AlphaFoldDB" id="A0A1G4J8G2"/>
<dbReference type="InterPro" id="IPR006233">
    <property type="entry name" value="Cys_b_lyase_bac"/>
</dbReference>
<comment type="catalytic activity">
    <reaction evidence="6">
        <text>L,L-cystathionine + H2O = L-homocysteine + pyruvate + NH4(+)</text>
        <dbReference type="Rhea" id="RHEA:13965"/>
        <dbReference type="ChEBI" id="CHEBI:15361"/>
        <dbReference type="ChEBI" id="CHEBI:15377"/>
        <dbReference type="ChEBI" id="CHEBI:28938"/>
        <dbReference type="ChEBI" id="CHEBI:58161"/>
        <dbReference type="ChEBI" id="CHEBI:58199"/>
    </reaction>
</comment>
<dbReference type="GO" id="GO:0047804">
    <property type="term" value="F:cysteine-S-conjugate beta-lyase activity"/>
    <property type="evidence" value="ECO:0007669"/>
    <property type="project" value="UniProtKB-EC"/>
</dbReference>
<dbReference type="InterPro" id="IPR015421">
    <property type="entry name" value="PyrdxlP-dep_Trfase_major"/>
</dbReference>
<keyword evidence="3 8" id="KW-0663">Pyridoxal phosphate</keyword>
<evidence type="ECO:0000256" key="6">
    <source>
        <dbReference type="ARBA" id="ARBA00047517"/>
    </source>
</evidence>
<dbReference type="Pfam" id="PF01053">
    <property type="entry name" value="Cys_Met_Meta_PP"/>
    <property type="match status" value="1"/>
</dbReference>
<dbReference type="OrthoDB" id="3512640at2759"/>
<dbReference type="FunFam" id="3.40.640.10:FF:000046">
    <property type="entry name" value="Cystathionine gamma-lyase"/>
    <property type="match status" value="1"/>
</dbReference>
<name>A0A1G4J8G2_9SACH</name>
<comment type="catalytic activity">
    <reaction evidence="7">
        <text>an S-substituted L-cysteine + H2O = a thiol + pyruvate + NH4(+)</text>
        <dbReference type="Rhea" id="RHEA:18121"/>
        <dbReference type="ChEBI" id="CHEBI:15361"/>
        <dbReference type="ChEBI" id="CHEBI:15377"/>
        <dbReference type="ChEBI" id="CHEBI:28938"/>
        <dbReference type="ChEBI" id="CHEBI:29256"/>
        <dbReference type="ChEBI" id="CHEBI:58717"/>
        <dbReference type="EC" id="4.4.1.13"/>
    </reaction>
</comment>
<comment type="similarity">
    <text evidence="2 9">Belongs to the trans-sulfuration enzymes family.</text>
</comment>
<accession>A0A1G4J8G2</accession>
<dbReference type="PIRSF" id="PIRSF001434">
    <property type="entry name" value="CGS"/>
    <property type="match status" value="1"/>
</dbReference>
<dbReference type="InterPro" id="IPR015422">
    <property type="entry name" value="PyrdxlP-dep_Trfase_small"/>
</dbReference>
<dbReference type="GO" id="GO:0030170">
    <property type="term" value="F:pyridoxal phosphate binding"/>
    <property type="evidence" value="ECO:0007669"/>
    <property type="project" value="InterPro"/>
</dbReference>
<dbReference type="Gene3D" id="3.40.640.10">
    <property type="entry name" value="Type I PLP-dependent aspartate aminotransferase-like (Major domain)"/>
    <property type="match status" value="1"/>
</dbReference>
<evidence type="ECO:0000256" key="4">
    <source>
        <dbReference type="ARBA" id="ARBA00023239"/>
    </source>
</evidence>
<dbReference type="PROSITE" id="PS00868">
    <property type="entry name" value="CYS_MET_METAB_PP"/>
    <property type="match status" value="1"/>
</dbReference>
<dbReference type="NCBIfam" id="TIGR01324">
    <property type="entry name" value="cysta_beta_ly_B"/>
    <property type="match status" value="1"/>
</dbReference>
<dbReference type="InterPro" id="IPR054542">
    <property type="entry name" value="Cys_met_metab_PP"/>
</dbReference>
<evidence type="ECO:0000313" key="10">
    <source>
        <dbReference type="EMBL" id="SCU86218.1"/>
    </source>
</evidence>